<comment type="caution">
    <text evidence="2">The sequence shown here is derived from an EMBL/GenBank/DDBJ whole genome shotgun (WGS) entry which is preliminary data.</text>
</comment>
<dbReference type="PANTHER" id="PTHR34404">
    <property type="entry name" value="REGULATORY PROTEIN, FMDB FAMILY"/>
    <property type="match status" value="1"/>
</dbReference>
<dbReference type="Pfam" id="PF09723">
    <property type="entry name" value="Zn_ribbon_8"/>
    <property type="match status" value="1"/>
</dbReference>
<dbReference type="PANTHER" id="PTHR34404:SF2">
    <property type="entry name" value="CONSERVED SERINE RICH PROTEIN"/>
    <property type="match status" value="1"/>
</dbReference>
<proteinExistence type="predicted"/>
<dbReference type="AlphaFoldDB" id="A0A350H9J7"/>
<dbReference type="InterPro" id="IPR013429">
    <property type="entry name" value="Regulatory_FmdB_Zinc_ribbon"/>
</dbReference>
<protein>
    <submittedName>
        <fullName evidence="2">FmdB family transcriptional regulator</fullName>
    </submittedName>
</protein>
<evidence type="ECO:0000259" key="1">
    <source>
        <dbReference type="SMART" id="SM00834"/>
    </source>
</evidence>
<evidence type="ECO:0000313" key="2">
    <source>
        <dbReference type="EMBL" id="HAV92213.1"/>
    </source>
</evidence>
<organism evidence="2 3">
    <name type="scientific">candidate division WOR-3 bacterium</name>
    <dbReference type="NCBI Taxonomy" id="2052148"/>
    <lineage>
        <taxon>Bacteria</taxon>
        <taxon>Bacteria division WOR-3</taxon>
    </lineage>
</organism>
<reference evidence="2 3" key="1">
    <citation type="journal article" date="2018" name="Nat. Biotechnol.">
        <title>A standardized bacterial taxonomy based on genome phylogeny substantially revises the tree of life.</title>
        <authorList>
            <person name="Parks D.H."/>
            <person name="Chuvochina M."/>
            <person name="Waite D.W."/>
            <person name="Rinke C."/>
            <person name="Skarshewski A."/>
            <person name="Chaumeil P.A."/>
            <person name="Hugenholtz P."/>
        </authorList>
    </citation>
    <scope>NUCLEOTIDE SEQUENCE [LARGE SCALE GENOMIC DNA]</scope>
    <source>
        <strain evidence="2">UBA9956</strain>
    </source>
</reference>
<gene>
    <name evidence="2" type="ORF">DCW38_03425</name>
</gene>
<sequence length="86" mass="9605">MPNYDYVCSKCKTVFNVFHKMSETPNVKCPKCKAKASKQLSENSNIIFKGSGFYVNDYKKKGSDKKIESSKTCTKHKCDDGCSCGS</sequence>
<dbReference type="NCBIfam" id="TIGR02605">
    <property type="entry name" value="CxxC_CxxC_SSSS"/>
    <property type="match status" value="1"/>
</dbReference>
<feature type="domain" description="Putative regulatory protein FmdB zinc ribbon" evidence="1">
    <location>
        <begin position="1"/>
        <end position="41"/>
    </location>
</feature>
<dbReference type="SMART" id="SM00834">
    <property type="entry name" value="CxxC_CXXC_SSSS"/>
    <property type="match status" value="1"/>
</dbReference>
<accession>A0A350H9J7</accession>
<dbReference type="EMBL" id="DMZY01000104">
    <property type="protein sequence ID" value="HAV92213.1"/>
    <property type="molecule type" value="Genomic_DNA"/>
</dbReference>
<evidence type="ECO:0000313" key="3">
    <source>
        <dbReference type="Proteomes" id="UP000264062"/>
    </source>
</evidence>
<name>A0A350H9J7_UNCW3</name>
<dbReference type="Proteomes" id="UP000264062">
    <property type="component" value="Unassembled WGS sequence"/>
</dbReference>